<dbReference type="PROSITE" id="PS51779">
    <property type="entry name" value="POTRA"/>
    <property type="match status" value="1"/>
</dbReference>
<proteinExistence type="predicted"/>
<dbReference type="Proteomes" id="UP000527616">
    <property type="component" value="Unassembled WGS sequence"/>
</dbReference>
<dbReference type="Pfam" id="PF08478">
    <property type="entry name" value="POTRA_1"/>
    <property type="match status" value="1"/>
</dbReference>
<keyword evidence="2" id="KW-1003">Cell membrane</keyword>
<dbReference type="GO" id="GO:0051301">
    <property type="term" value="P:cell division"/>
    <property type="evidence" value="ECO:0007669"/>
    <property type="project" value="UniProtKB-KW"/>
</dbReference>
<evidence type="ECO:0000256" key="2">
    <source>
        <dbReference type="ARBA" id="ARBA00022475"/>
    </source>
</evidence>
<dbReference type="GO" id="GO:0005886">
    <property type="term" value="C:plasma membrane"/>
    <property type="evidence" value="ECO:0007669"/>
    <property type="project" value="TreeGrafter"/>
</dbReference>
<evidence type="ECO:0000256" key="7">
    <source>
        <dbReference type="ARBA" id="ARBA00023306"/>
    </source>
</evidence>
<dbReference type="AlphaFoldDB" id="A0A7Z0DAT0"/>
<keyword evidence="3 10" id="KW-0132">Cell division</keyword>
<evidence type="ECO:0000313" key="10">
    <source>
        <dbReference type="EMBL" id="NYI72101.1"/>
    </source>
</evidence>
<keyword evidence="7" id="KW-0131">Cell cycle</keyword>
<dbReference type="InterPro" id="IPR034746">
    <property type="entry name" value="POTRA"/>
</dbReference>
<evidence type="ECO:0000256" key="8">
    <source>
        <dbReference type="SAM" id="Phobius"/>
    </source>
</evidence>
<gene>
    <name evidence="10" type="ORF">GGQ54_002661</name>
</gene>
<evidence type="ECO:0000313" key="11">
    <source>
        <dbReference type="Proteomes" id="UP000527616"/>
    </source>
</evidence>
<evidence type="ECO:0000256" key="5">
    <source>
        <dbReference type="ARBA" id="ARBA00022989"/>
    </source>
</evidence>
<evidence type="ECO:0000256" key="3">
    <source>
        <dbReference type="ARBA" id="ARBA00022618"/>
    </source>
</evidence>
<name>A0A7Z0DAT0_9ACTN</name>
<keyword evidence="5 8" id="KW-1133">Transmembrane helix</keyword>
<comment type="caution">
    <text evidence="10">The sequence shown here is derived from an EMBL/GenBank/DDBJ whole genome shotgun (WGS) entry which is preliminary data.</text>
</comment>
<dbReference type="RefSeq" id="WP_179445840.1">
    <property type="nucleotide sequence ID" value="NZ_JACBZS010000001.1"/>
</dbReference>
<keyword evidence="11" id="KW-1185">Reference proteome</keyword>
<protein>
    <submittedName>
        <fullName evidence="10">Cell division protein FtsQ</fullName>
    </submittedName>
</protein>
<evidence type="ECO:0000256" key="4">
    <source>
        <dbReference type="ARBA" id="ARBA00022692"/>
    </source>
</evidence>
<feature type="transmembrane region" description="Helical" evidence="8">
    <location>
        <begin position="26"/>
        <end position="50"/>
    </location>
</feature>
<dbReference type="Gene3D" id="3.10.20.310">
    <property type="entry name" value="membrane protein fhac"/>
    <property type="match status" value="1"/>
</dbReference>
<sequence>MSTATRFDSYRDERRRRRARGRARRVVIIAAVLLVVGVLGYVVGFSPALVVRQVTVEGTSVLTPAQVGEAAAIPQGTPLVRVSESVIGERVAALPAVRRATVSRELPGTVRIVVTERTPVLVTATEEGPRLVDADGAAFPPGDKVPDDLPVAAVQGGDPRLLASVARVAGALTPELRDRGRELRASSRDDITLVVDGRPDVFFGSSDDAELKAQVATALLSQKGRTIDVSAPGNPVVR</sequence>
<dbReference type="PANTHER" id="PTHR37820:SF1">
    <property type="entry name" value="CELL DIVISION PROTEIN FTSQ"/>
    <property type="match status" value="1"/>
</dbReference>
<dbReference type="InterPro" id="IPR013685">
    <property type="entry name" value="POTRA_FtsQ_type"/>
</dbReference>
<dbReference type="EMBL" id="JACBZS010000001">
    <property type="protein sequence ID" value="NYI72101.1"/>
    <property type="molecule type" value="Genomic_DNA"/>
</dbReference>
<keyword evidence="4 8" id="KW-0812">Transmembrane</keyword>
<feature type="domain" description="POTRA" evidence="9">
    <location>
        <begin position="49"/>
        <end position="117"/>
    </location>
</feature>
<reference evidence="10 11" key="1">
    <citation type="submission" date="2020-07" db="EMBL/GenBank/DDBJ databases">
        <title>Sequencing the genomes of 1000 actinobacteria strains.</title>
        <authorList>
            <person name="Klenk H.-P."/>
        </authorList>
    </citation>
    <scope>NUCLEOTIDE SEQUENCE [LARGE SCALE GENOMIC DNA]</scope>
    <source>
        <strain evidence="10 11">DSM 103164</strain>
    </source>
</reference>
<evidence type="ECO:0000259" key="9">
    <source>
        <dbReference type="PROSITE" id="PS51779"/>
    </source>
</evidence>
<accession>A0A7Z0DAT0</accession>
<evidence type="ECO:0000256" key="6">
    <source>
        <dbReference type="ARBA" id="ARBA00023136"/>
    </source>
</evidence>
<comment type="subcellular location">
    <subcellularLocation>
        <location evidence="1">Membrane</location>
    </subcellularLocation>
</comment>
<dbReference type="PANTHER" id="PTHR37820">
    <property type="entry name" value="CELL DIVISION PROTEIN DIVIB"/>
    <property type="match status" value="1"/>
</dbReference>
<keyword evidence="6 8" id="KW-0472">Membrane</keyword>
<organism evidence="10 11">
    <name type="scientific">Naumannella cuiyingiana</name>
    <dbReference type="NCBI Taxonomy" id="1347891"/>
    <lineage>
        <taxon>Bacteria</taxon>
        <taxon>Bacillati</taxon>
        <taxon>Actinomycetota</taxon>
        <taxon>Actinomycetes</taxon>
        <taxon>Propionibacteriales</taxon>
        <taxon>Propionibacteriaceae</taxon>
        <taxon>Naumannella</taxon>
    </lineage>
</organism>
<evidence type="ECO:0000256" key="1">
    <source>
        <dbReference type="ARBA" id="ARBA00004370"/>
    </source>
</evidence>
<dbReference type="InterPro" id="IPR050487">
    <property type="entry name" value="FtsQ_DivIB"/>
</dbReference>